<organism evidence="1 2">
    <name type="scientific">Reticulomyxa filosa</name>
    <dbReference type="NCBI Taxonomy" id="46433"/>
    <lineage>
        <taxon>Eukaryota</taxon>
        <taxon>Sar</taxon>
        <taxon>Rhizaria</taxon>
        <taxon>Retaria</taxon>
        <taxon>Foraminifera</taxon>
        <taxon>Monothalamids</taxon>
        <taxon>Reticulomyxidae</taxon>
        <taxon>Reticulomyxa</taxon>
    </lineage>
</organism>
<protein>
    <submittedName>
        <fullName evidence="1">Uncharacterized protein</fullName>
    </submittedName>
</protein>
<keyword evidence="2" id="KW-1185">Reference proteome</keyword>
<evidence type="ECO:0000313" key="1">
    <source>
        <dbReference type="EMBL" id="ETO29840.1"/>
    </source>
</evidence>
<accession>X6NU71</accession>
<evidence type="ECO:0000313" key="2">
    <source>
        <dbReference type="Proteomes" id="UP000023152"/>
    </source>
</evidence>
<reference evidence="1 2" key="1">
    <citation type="journal article" date="2013" name="Curr. Biol.">
        <title>The Genome of the Foraminiferan Reticulomyxa filosa.</title>
        <authorList>
            <person name="Glockner G."/>
            <person name="Hulsmann N."/>
            <person name="Schleicher M."/>
            <person name="Noegel A.A."/>
            <person name="Eichinger L."/>
            <person name="Gallinger C."/>
            <person name="Pawlowski J."/>
            <person name="Sierra R."/>
            <person name="Euteneuer U."/>
            <person name="Pillet L."/>
            <person name="Moustafa A."/>
            <person name="Platzer M."/>
            <person name="Groth M."/>
            <person name="Szafranski K."/>
            <person name="Schliwa M."/>
        </authorList>
    </citation>
    <scope>NUCLEOTIDE SEQUENCE [LARGE SCALE GENOMIC DNA]</scope>
</reference>
<sequence>MTFRRSLKELVYGATCSMRTLPFFRRPGKWEKALALDGGFSSWFAIPEDAYFSHAKVLCQHTPSSLSSSLSSSSSSSSTPSSSPISCIPEIDHVLRVSVIHTSEADISPPEKFLWPWQDWCTSGTLEQNIERFQLGYIHASNITNLSMLVSKGLRWTFPVDHSAIDLNDWNTHIQQRITFHSQSLRDFFQKNTAT</sequence>
<dbReference type="Proteomes" id="UP000023152">
    <property type="component" value="Unassembled WGS sequence"/>
</dbReference>
<comment type="caution">
    <text evidence="1">The sequence shown here is derived from an EMBL/GenBank/DDBJ whole genome shotgun (WGS) entry which is preliminary data.</text>
</comment>
<dbReference type="EMBL" id="ASPP01005812">
    <property type="protein sequence ID" value="ETO29840.1"/>
    <property type="molecule type" value="Genomic_DNA"/>
</dbReference>
<dbReference type="AlphaFoldDB" id="X6NU71"/>
<gene>
    <name evidence="1" type="ORF">RFI_07279</name>
</gene>
<name>X6NU71_RETFI</name>
<proteinExistence type="predicted"/>